<evidence type="ECO:0000256" key="3">
    <source>
        <dbReference type="ARBA" id="ARBA00022801"/>
    </source>
</evidence>
<dbReference type="NCBIfam" id="NF001159">
    <property type="entry name" value="PRK00150.1-3"/>
    <property type="match status" value="1"/>
</dbReference>
<accession>A0A2S3ZRQ0</accession>
<keyword evidence="8" id="KW-1185">Reference proteome</keyword>
<evidence type="ECO:0000313" key="8">
    <source>
        <dbReference type="Proteomes" id="UP000237061"/>
    </source>
</evidence>
<dbReference type="InterPro" id="IPR036821">
    <property type="entry name" value="Peptide_deformylase_sf"/>
</dbReference>
<reference evidence="7 8" key="1">
    <citation type="submission" date="2018-01" db="EMBL/GenBank/DDBJ databases">
        <title>Arthrobacter sp. nov., from glaciers in China.</title>
        <authorList>
            <person name="Liu Q."/>
            <person name="Xin Y.-H."/>
        </authorList>
    </citation>
    <scope>NUCLEOTIDE SEQUENCE [LARGE SCALE GENOMIC DNA]</scope>
    <source>
        <strain evidence="7 8">HLT2-12-2</strain>
    </source>
</reference>
<comment type="similarity">
    <text evidence="1 6">Belongs to the polypeptide deformylase family.</text>
</comment>
<comment type="catalytic activity">
    <reaction evidence="6">
        <text>N-terminal N-formyl-L-methionyl-[peptide] + H2O = N-terminal L-methionyl-[peptide] + formate</text>
        <dbReference type="Rhea" id="RHEA:24420"/>
        <dbReference type="Rhea" id="RHEA-COMP:10639"/>
        <dbReference type="Rhea" id="RHEA-COMP:10640"/>
        <dbReference type="ChEBI" id="CHEBI:15377"/>
        <dbReference type="ChEBI" id="CHEBI:15740"/>
        <dbReference type="ChEBI" id="CHEBI:49298"/>
        <dbReference type="ChEBI" id="CHEBI:64731"/>
        <dbReference type="EC" id="3.5.1.88"/>
    </reaction>
</comment>
<dbReference type="Proteomes" id="UP000237061">
    <property type="component" value="Unassembled WGS sequence"/>
</dbReference>
<evidence type="ECO:0000256" key="5">
    <source>
        <dbReference type="ARBA" id="ARBA00023004"/>
    </source>
</evidence>
<feature type="active site" evidence="6">
    <location>
        <position position="175"/>
    </location>
</feature>
<dbReference type="Pfam" id="PF01327">
    <property type="entry name" value="Pep_deformylase"/>
    <property type="match status" value="1"/>
</dbReference>
<sequence length="217" mass="23236">MLEPGSSSPLFDDAYLQQAVAAVLDAGELPAIVQAGHPVLRAAALPFTGQLDDAQLRDLVELMTATMRAAPGVGLAAPQIGIPLQLAVLEDQYPVTPENAAARSREPLELFAILNPHYTAVGSEVASHYEGCLSMSGWQAVVDRPAAVELSYQDQNGTAHTRQFTGWQARIVQHETDHLSGTLYIDKAHTRSLASNEQYSAHWANPDIAAAQAGLNF</sequence>
<protein>
    <recommendedName>
        <fullName evidence="6">Peptide deformylase</fullName>
        <shortName evidence="6">PDF</shortName>
        <ecNumber evidence="6">3.5.1.88</ecNumber>
    </recommendedName>
    <alternativeName>
        <fullName evidence="6">Polypeptide deformylase</fullName>
    </alternativeName>
</protein>
<dbReference type="EMBL" id="PPXC01000020">
    <property type="protein sequence ID" value="POH71915.1"/>
    <property type="molecule type" value="Genomic_DNA"/>
</dbReference>
<feature type="binding site" evidence="6">
    <location>
        <position position="178"/>
    </location>
    <ligand>
        <name>Fe cation</name>
        <dbReference type="ChEBI" id="CHEBI:24875"/>
    </ligand>
</feature>
<comment type="caution">
    <text evidence="7">The sequence shown here is derived from an EMBL/GenBank/DDBJ whole genome shotgun (WGS) entry which is preliminary data.</text>
</comment>
<name>A0A2S3ZRQ0_ARTGL</name>
<dbReference type="GO" id="GO:0046872">
    <property type="term" value="F:metal ion binding"/>
    <property type="evidence" value="ECO:0007669"/>
    <property type="project" value="UniProtKB-KW"/>
</dbReference>
<comment type="function">
    <text evidence="6">Removes the formyl group from the N-terminal Met of newly synthesized proteins. Requires at least a dipeptide for an efficient rate of reaction. N-terminal L-methionine is a prerequisite for activity but the enzyme has broad specificity at other positions.</text>
</comment>
<organism evidence="7 8">
    <name type="scientific">Arthrobacter glacialis</name>
    <dbReference type="NCBI Taxonomy" id="1664"/>
    <lineage>
        <taxon>Bacteria</taxon>
        <taxon>Bacillati</taxon>
        <taxon>Actinomycetota</taxon>
        <taxon>Actinomycetes</taxon>
        <taxon>Micrococcales</taxon>
        <taxon>Micrococcaceae</taxon>
        <taxon>Arthrobacter</taxon>
    </lineage>
</organism>
<dbReference type="PANTHER" id="PTHR10458">
    <property type="entry name" value="PEPTIDE DEFORMYLASE"/>
    <property type="match status" value="1"/>
</dbReference>
<dbReference type="PRINTS" id="PR01576">
    <property type="entry name" value="PDEFORMYLASE"/>
</dbReference>
<dbReference type="HAMAP" id="MF_00163">
    <property type="entry name" value="Pep_deformylase"/>
    <property type="match status" value="1"/>
</dbReference>
<keyword evidence="5 6" id="KW-0408">Iron</keyword>
<evidence type="ECO:0000256" key="4">
    <source>
        <dbReference type="ARBA" id="ARBA00022917"/>
    </source>
</evidence>
<dbReference type="GO" id="GO:0006412">
    <property type="term" value="P:translation"/>
    <property type="evidence" value="ECO:0007669"/>
    <property type="project" value="UniProtKB-UniRule"/>
</dbReference>
<keyword evidence="3 6" id="KW-0378">Hydrolase</keyword>
<dbReference type="EC" id="3.5.1.88" evidence="6"/>
<dbReference type="RefSeq" id="WP_103467343.1">
    <property type="nucleotide sequence ID" value="NZ_PPXB01000012.1"/>
</dbReference>
<dbReference type="PANTHER" id="PTHR10458:SF2">
    <property type="entry name" value="PEPTIDE DEFORMYLASE, MITOCHONDRIAL"/>
    <property type="match status" value="1"/>
</dbReference>
<keyword evidence="4 6" id="KW-0648">Protein biosynthesis</keyword>
<evidence type="ECO:0000256" key="6">
    <source>
        <dbReference type="HAMAP-Rule" id="MF_00163"/>
    </source>
</evidence>
<dbReference type="CDD" id="cd00487">
    <property type="entry name" value="Pep_deformylase"/>
    <property type="match status" value="1"/>
</dbReference>
<proteinExistence type="inferred from homology"/>
<dbReference type="GO" id="GO:0042586">
    <property type="term" value="F:peptide deformylase activity"/>
    <property type="evidence" value="ECO:0007669"/>
    <property type="project" value="UniProtKB-UniRule"/>
</dbReference>
<dbReference type="InterPro" id="IPR023635">
    <property type="entry name" value="Peptide_deformylase"/>
</dbReference>
<evidence type="ECO:0000313" key="7">
    <source>
        <dbReference type="EMBL" id="POH71915.1"/>
    </source>
</evidence>
<dbReference type="Gene3D" id="3.90.45.10">
    <property type="entry name" value="Peptide deformylase"/>
    <property type="match status" value="1"/>
</dbReference>
<evidence type="ECO:0000256" key="1">
    <source>
        <dbReference type="ARBA" id="ARBA00010759"/>
    </source>
</evidence>
<dbReference type="AlphaFoldDB" id="A0A2S3ZRQ0"/>
<dbReference type="FunFam" id="3.90.45.10:FF:000003">
    <property type="entry name" value="Peptide deformylase"/>
    <property type="match status" value="1"/>
</dbReference>
<dbReference type="SUPFAM" id="SSF56420">
    <property type="entry name" value="Peptide deformylase"/>
    <property type="match status" value="1"/>
</dbReference>
<feature type="binding site" evidence="6">
    <location>
        <position position="132"/>
    </location>
    <ligand>
        <name>Fe cation</name>
        <dbReference type="ChEBI" id="CHEBI:24875"/>
    </ligand>
</feature>
<feature type="binding site" evidence="6">
    <location>
        <position position="174"/>
    </location>
    <ligand>
        <name>Fe cation</name>
        <dbReference type="ChEBI" id="CHEBI:24875"/>
    </ligand>
</feature>
<gene>
    <name evidence="6" type="primary">def</name>
    <name evidence="7" type="ORF">CVS27_18620</name>
</gene>
<keyword evidence="2 6" id="KW-0479">Metal-binding</keyword>
<comment type="cofactor">
    <cofactor evidence="6">
        <name>Fe(2+)</name>
        <dbReference type="ChEBI" id="CHEBI:29033"/>
    </cofactor>
    <text evidence="6">Binds 1 Fe(2+) ion.</text>
</comment>
<dbReference type="OrthoDB" id="9804313at2"/>
<evidence type="ECO:0000256" key="2">
    <source>
        <dbReference type="ARBA" id="ARBA00022723"/>
    </source>
</evidence>